<keyword evidence="6" id="KW-0067">ATP-binding</keyword>
<dbReference type="Proteomes" id="UP000237144">
    <property type="component" value="Unassembled WGS sequence"/>
</dbReference>
<comment type="caution">
    <text evidence="11">The sequence shown here is derived from an EMBL/GenBank/DDBJ whole genome shotgun (WGS) entry which is preliminary data.</text>
</comment>
<proteinExistence type="inferred from homology"/>
<dbReference type="PANTHER" id="PTHR48012:SF10">
    <property type="entry name" value="FI20177P1"/>
    <property type="match status" value="1"/>
</dbReference>
<dbReference type="AlphaFoldDB" id="A0A2S5BJ64"/>
<dbReference type="SMART" id="SM00220">
    <property type="entry name" value="S_TKc"/>
    <property type="match status" value="1"/>
</dbReference>
<dbReference type="EC" id="2.7.11.1" evidence="11"/>
<evidence type="ECO:0000256" key="1">
    <source>
        <dbReference type="ARBA" id="ARBA00008874"/>
    </source>
</evidence>
<dbReference type="OrthoDB" id="248923at2759"/>
<keyword evidence="5 11" id="KW-0418">Kinase</keyword>
<dbReference type="STRING" id="741276.A0A2S5BJ64"/>
<evidence type="ECO:0000256" key="6">
    <source>
        <dbReference type="ARBA" id="ARBA00022840"/>
    </source>
</evidence>
<feature type="compositionally biased region" description="Basic and acidic residues" evidence="9">
    <location>
        <begin position="353"/>
        <end position="364"/>
    </location>
</feature>
<dbReference type="EMBL" id="PJQD01000001">
    <property type="protein sequence ID" value="POY76814.1"/>
    <property type="molecule type" value="Genomic_DNA"/>
</dbReference>
<feature type="region of interest" description="Disordered" evidence="9">
    <location>
        <begin position="231"/>
        <end position="364"/>
    </location>
</feature>
<feature type="domain" description="Protein kinase" evidence="10">
    <location>
        <begin position="1"/>
        <end position="177"/>
    </location>
</feature>
<dbReference type="InterPro" id="IPR000719">
    <property type="entry name" value="Prot_kinase_dom"/>
</dbReference>
<dbReference type="SUPFAM" id="SSF56112">
    <property type="entry name" value="Protein kinase-like (PK-like)"/>
    <property type="match status" value="1"/>
</dbReference>
<dbReference type="FunFam" id="1.10.510.10:FF:000022">
    <property type="entry name" value="Serine/threonine-protein kinase 24"/>
    <property type="match status" value="1"/>
</dbReference>
<dbReference type="GO" id="GO:0005524">
    <property type="term" value="F:ATP binding"/>
    <property type="evidence" value="ECO:0007669"/>
    <property type="project" value="UniProtKB-KW"/>
</dbReference>
<dbReference type="Gene3D" id="1.10.510.10">
    <property type="entry name" value="Transferase(Phosphotransferase) domain 1"/>
    <property type="match status" value="1"/>
</dbReference>
<comment type="similarity">
    <text evidence="1">Belongs to the protein kinase superfamily. STE Ser/Thr protein kinase family. STE20 subfamily.</text>
</comment>
<dbReference type="Pfam" id="PF00069">
    <property type="entry name" value="Pkinase"/>
    <property type="match status" value="1"/>
</dbReference>
<evidence type="ECO:0000313" key="12">
    <source>
        <dbReference type="Proteomes" id="UP000237144"/>
    </source>
</evidence>
<reference evidence="11 12" key="1">
    <citation type="journal article" date="2018" name="Front. Microbiol.">
        <title>Prospects for Fungal Bioremediation of Acidic Radioactive Waste Sites: Characterization and Genome Sequence of Rhodotorula taiwanensis MD1149.</title>
        <authorList>
            <person name="Tkavc R."/>
            <person name="Matrosova V.Y."/>
            <person name="Grichenko O.E."/>
            <person name="Gostincar C."/>
            <person name="Volpe R.P."/>
            <person name="Klimenkova P."/>
            <person name="Gaidamakova E.K."/>
            <person name="Zhou C.E."/>
            <person name="Stewart B.J."/>
            <person name="Lyman M.G."/>
            <person name="Malfatti S.A."/>
            <person name="Rubinfeld B."/>
            <person name="Courtot M."/>
            <person name="Singh J."/>
            <person name="Dalgard C.L."/>
            <person name="Hamilton T."/>
            <person name="Frey K.G."/>
            <person name="Gunde-Cimerman N."/>
            <person name="Dugan L."/>
            <person name="Daly M.J."/>
        </authorList>
    </citation>
    <scope>NUCLEOTIDE SEQUENCE [LARGE SCALE GENOMIC DNA]</scope>
    <source>
        <strain evidence="11 12">MD1149</strain>
    </source>
</reference>
<keyword evidence="12" id="KW-1185">Reference proteome</keyword>
<dbReference type="GO" id="GO:0106310">
    <property type="term" value="F:protein serine kinase activity"/>
    <property type="evidence" value="ECO:0007669"/>
    <property type="project" value="RHEA"/>
</dbReference>
<protein>
    <submittedName>
        <fullName evidence="11">Putative Non-specific serine/threonine protein kinase</fullName>
        <ecNumber evidence="11">2.7.11.1</ecNumber>
    </submittedName>
</protein>
<dbReference type="InterPro" id="IPR011009">
    <property type="entry name" value="Kinase-like_dom_sf"/>
</dbReference>
<evidence type="ECO:0000256" key="7">
    <source>
        <dbReference type="ARBA" id="ARBA00047899"/>
    </source>
</evidence>
<gene>
    <name evidence="11" type="ORF">BMF94_0066</name>
</gene>
<evidence type="ECO:0000259" key="10">
    <source>
        <dbReference type="PROSITE" id="PS50011"/>
    </source>
</evidence>
<evidence type="ECO:0000256" key="4">
    <source>
        <dbReference type="ARBA" id="ARBA00022741"/>
    </source>
</evidence>
<keyword evidence="3 11" id="KW-0808">Transferase</keyword>
<dbReference type="GO" id="GO:0004674">
    <property type="term" value="F:protein serine/threonine kinase activity"/>
    <property type="evidence" value="ECO:0007669"/>
    <property type="project" value="UniProtKB-KW"/>
</dbReference>
<evidence type="ECO:0000256" key="3">
    <source>
        <dbReference type="ARBA" id="ARBA00022679"/>
    </source>
</evidence>
<accession>A0A2S5BJ64</accession>
<evidence type="ECO:0000313" key="11">
    <source>
        <dbReference type="EMBL" id="POY76814.1"/>
    </source>
</evidence>
<evidence type="ECO:0000256" key="9">
    <source>
        <dbReference type="SAM" id="MobiDB-lite"/>
    </source>
</evidence>
<comment type="catalytic activity">
    <reaction evidence="8">
        <text>L-seryl-[protein] + ATP = O-phospho-L-seryl-[protein] + ADP + H(+)</text>
        <dbReference type="Rhea" id="RHEA:17989"/>
        <dbReference type="Rhea" id="RHEA-COMP:9863"/>
        <dbReference type="Rhea" id="RHEA-COMP:11604"/>
        <dbReference type="ChEBI" id="CHEBI:15378"/>
        <dbReference type="ChEBI" id="CHEBI:29999"/>
        <dbReference type="ChEBI" id="CHEBI:30616"/>
        <dbReference type="ChEBI" id="CHEBI:83421"/>
        <dbReference type="ChEBI" id="CHEBI:456216"/>
        <dbReference type="EC" id="2.7.11.1"/>
    </reaction>
</comment>
<dbReference type="GO" id="GO:0005737">
    <property type="term" value="C:cytoplasm"/>
    <property type="evidence" value="ECO:0007669"/>
    <property type="project" value="TreeGrafter"/>
</dbReference>
<feature type="compositionally biased region" description="Low complexity" evidence="9">
    <location>
        <begin position="333"/>
        <end position="345"/>
    </location>
</feature>
<evidence type="ECO:0000256" key="5">
    <source>
        <dbReference type="ARBA" id="ARBA00022777"/>
    </source>
</evidence>
<dbReference type="PANTHER" id="PTHR48012">
    <property type="entry name" value="STERILE20-LIKE KINASE, ISOFORM B-RELATED"/>
    <property type="match status" value="1"/>
</dbReference>
<evidence type="ECO:0000256" key="2">
    <source>
        <dbReference type="ARBA" id="ARBA00022527"/>
    </source>
</evidence>
<evidence type="ECO:0000256" key="8">
    <source>
        <dbReference type="ARBA" id="ARBA00048679"/>
    </source>
</evidence>
<feature type="compositionally biased region" description="Basic and acidic residues" evidence="9">
    <location>
        <begin position="248"/>
        <end position="258"/>
    </location>
</feature>
<comment type="catalytic activity">
    <reaction evidence="7">
        <text>L-threonyl-[protein] + ATP = O-phospho-L-threonyl-[protein] + ADP + H(+)</text>
        <dbReference type="Rhea" id="RHEA:46608"/>
        <dbReference type="Rhea" id="RHEA-COMP:11060"/>
        <dbReference type="Rhea" id="RHEA-COMP:11605"/>
        <dbReference type="ChEBI" id="CHEBI:15378"/>
        <dbReference type="ChEBI" id="CHEBI:30013"/>
        <dbReference type="ChEBI" id="CHEBI:30616"/>
        <dbReference type="ChEBI" id="CHEBI:61977"/>
        <dbReference type="ChEBI" id="CHEBI:456216"/>
        <dbReference type="EC" id="2.7.11.1"/>
    </reaction>
</comment>
<dbReference type="PROSITE" id="PS50011">
    <property type="entry name" value="PROTEIN_KINASE_DOM"/>
    <property type="match status" value="1"/>
</dbReference>
<organism evidence="11 12">
    <name type="scientific">Rhodotorula taiwanensis</name>
    <dbReference type="NCBI Taxonomy" id="741276"/>
    <lineage>
        <taxon>Eukaryota</taxon>
        <taxon>Fungi</taxon>
        <taxon>Dikarya</taxon>
        <taxon>Basidiomycota</taxon>
        <taxon>Pucciniomycotina</taxon>
        <taxon>Microbotryomycetes</taxon>
        <taxon>Sporidiobolales</taxon>
        <taxon>Sporidiobolaceae</taxon>
        <taxon>Rhodotorula</taxon>
    </lineage>
</organism>
<keyword evidence="4" id="KW-0547">Nucleotide-binding</keyword>
<feature type="region of interest" description="Disordered" evidence="9">
    <location>
        <begin position="198"/>
        <end position="218"/>
    </location>
</feature>
<dbReference type="InterPro" id="IPR050629">
    <property type="entry name" value="STE20/SPS1-PAK"/>
</dbReference>
<sequence length="488" mass="53518">MEYLSGGSCGDLLKPGTFKEEYIAIILRELLKGLDYLHGEGKLHRDIKAANILLSASGDVKLADFGVSGQLTATMTKKNTFVGTPYWMPPEVIKQSGYDAKADIWSLGITAIEMAKGEPPYAELHPMKVLFLIPKNPPPQLDDARFSKPFREFVSLCLQRDPLARPSAKDLLKHRFIKGAKKTSYLVELIERLERWKADGGDGSEDGNGDVASGESENEFLRQQEDLWDFGTVRNVHARPGGPATLRRQREQQQHADARAFPQPPTTHPRQPSAVPSQDYRSRDYAMPPPSQNHAAFDTVRRGPPPVPSPARSTDTGPSGISAHSEYDEYSSAGGRAAPASQVAAGSGGSSSGERELQARARDALERERAKLEAMRLDDMRKHHNGEAEVRAARLAREREEAMGIDASGQSGQVGQADPEQEDDDGILGTVVLPVLDSIHDRVASVPARASIQRFRAALQQIERDVPGLINVWISEIVDSVEPEPEDM</sequence>
<keyword evidence="2 11" id="KW-0723">Serine/threonine-protein kinase</keyword>
<name>A0A2S5BJ64_9BASI</name>